<gene>
    <name evidence="2" type="ORF">Scaly_2875800</name>
</gene>
<feature type="compositionally biased region" description="Polar residues" evidence="1">
    <location>
        <begin position="37"/>
        <end position="51"/>
    </location>
</feature>
<comment type="caution">
    <text evidence="2">The sequence shown here is derived from an EMBL/GenBank/DDBJ whole genome shotgun (WGS) entry which is preliminary data.</text>
</comment>
<protein>
    <submittedName>
        <fullName evidence="2">Uncharacterized protein</fullName>
    </submittedName>
</protein>
<evidence type="ECO:0000256" key="1">
    <source>
        <dbReference type="SAM" id="MobiDB-lite"/>
    </source>
</evidence>
<evidence type="ECO:0000313" key="2">
    <source>
        <dbReference type="EMBL" id="KAL0315221.1"/>
    </source>
</evidence>
<reference evidence="2" key="1">
    <citation type="submission" date="2020-06" db="EMBL/GenBank/DDBJ databases">
        <authorList>
            <person name="Li T."/>
            <person name="Hu X."/>
            <person name="Zhang T."/>
            <person name="Song X."/>
            <person name="Zhang H."/>
            <person name="Dai N."/>
            <person name="Sheng W."/>
            <person name="Hou X."/>
            <person name="Wei L."/>
        </authorList>
    </citation>
    <scope>NUCLEOTIDE SEQUENCE</scope>
    <source>
        <strain evidence="2">KEN8</strain>
        <tissue evidence="2">Leaf</tissue>
    </source>
</reference>
<organism evidence="2">
    <name type="scientific">Sesamum calycinum</name>
    <dbReference type="NCBI Taxonomy" id="2727403"/>
    <lineage>
        <taxon>Eukaryota</taxon>
        <taxon>Viridiplantae</taxon>
        <taxon>Streptophyta</taxon>
        <taxon>Embryophyta</taxon>
        <taxon>Tracheophyta</taxon>
        <taxon>Spermatophyta</taxon>
        <taxon>Magnoliopsida</taxon>
        <taxon>eudicotyledons</taxon>
        <taxon>Gunneridae</taxon>
        <taxon>Pentapetalae</taxon>
        <taxon>asterids</taxon>
        <taxon>lamiids</taxon>
        <taxon>Lamiales</taxon>
        <taxon>Pedaliaceae</taxon>
        <taxon>Sesamum</taxon>
    </lineage>
</organism>
<name>A0AAW2LBW2_9LAMI</name>
<sequence>MIKSKTLKSQIDEQDDNTDASYMVEKQIEKHDEAETSLKQQSNEMRTSSTKELQVSLEGLIPVNQLKEVIMETTKDKIDRSSKSSMTYTKLYAQRIDNTKMSVNYQPSKFQQLDDKSNSKQHVAHIIETCNSAGTYEDHLVK</sequence>
<reference evidence="2" key="2">
    <citation type="journal article" date="2024" name="Plant">
        <title>Genomic evolution and insights into agronomic trait innovations of Sesamum species.</title>
        <authorList>
            <person name="Miao H."/>
            <person name="Wang L."/>
            <person name="Qu L."/>
            <person name="Liu H."/>
            <person name="Sun Y."/>
            <person name="Le M."/>
            <person name="Wang Q."/>
            <person name="Wei S."/>
            <person name="Zheng Y."/>
            <person name="Lin W."/>
            <person name="Duan Y."/>
            <person name="Cao H."/>
            <person name="Xiong S."/>
            <person name="Wang X."/>
            <person name="Wei L."/>
            <person name="Li C."/>
            <person name="Ma Q."/>
            <person name="Ju M."/>
            <person name="Zhao R."/>
            <person name="Li G."/>
            <person name="Mu C."/>
            <person name="Tian Q."/>
            <person name="Mei H."/>
            <person name="Zhang T."/>
            <person name="Gao T."/>
            <person name="Zhang H."/>
        </authorList>
    </citation>
    <scope>NUCLEOTIDE SEQUENCE</scope>
    <source>
        <strain evidence="2">KEN8</strain>
    </source>
</reference>
<feature type="compositionally biased region" description="Basic and acidic residues" evidence="1">
    <location>
        <begin position="26"/>
        <end position="36"/>
    </location>
</feature>
<dbReference type="PANTHER" id="PTHR33437:SF4">
    <property type="entry name" value="RETROTRANSPOSON GAG PROTEIN"/>
    <property type="match status" value="1"/>
</dbReference>
<dbReference type="EMBL" id="JACGWM010000067">
    <property type="protein sequence ID" value="KAL0315221.1"/>
    <property type="molecule type" value="Genomic_DNA"/>
</dbReference>
<dbReference type="PANTHER" id="PTHR33437">
    <property type="entry name" value="OS06G0361200 PROTEIN"/>
    <property type="match status" value="1"/>
</dbReference>
<accession>A0AAW2LBW2</accession>
<proteinExistence type="predicted"/>
<dbReference type="AlphaFoldDB" id="A0AAW2LBW2"/>
<feature type="region of interest" description="Disordered" evidence="1">
    <location>
        <begin position="1"/>
        <end position="51"/>
    </location>
</feature>